<comment type="caution">
    <text evidence="4">The sequence shown here is derived from an EMBL/GenBank/DDBJ whole genome shotgun (WGS) entry which is preliminary data.</text>
</comment>
<sequence>MNLRIVSFADGTRFAPGVMADDDTIVPLAPVLEKHGIHLDSTRQLLGLWPHLRILIGAELDSGGHRTLSADSVRLGPPVPDPGQIIAVGFNYDTHSEGFLLPRPAETVVFTKSPTSLSGPHDPVVKPAISMALDYEAEIALVIGRPGYRIDRADAATHIAGYMLANDITARDVALPGGFDSSPLQAQIVRGKGYPTFCPTGPWLLPAEGAPESFEFELSVNDELRQSGSTRDMMLGFAEIIASVSASIALATGDIILTGTPSGCGFQCDPPRYLMPGDVITARSDLLGAMRLPVVEESALPDPTARQA</sequence>
<dbReference type="SUPFAM" id="SSF56529">
    <property type="entry name" value="FAH"/>
    <property type="match status" value="1"/>
</dbReference>
<dbReference type="GO" id="GO:0046872">
    <property type="term" value="F:metal ion binding"/>
    <property type="evidence" value="ECO:0007669"/>
    <property type="project" value="UniProtKB-KW"/>
</dbReference>
<dbReference type="AlphaFoldDB" id="A0A3A4KD25"/>
<dbReference type="GO" id="GO:0044281">
    <property type="term" value="P:small molecule metabolic process"/>
    <property type="evidence" value="ECO:0007669"/>
    <property type="project" value="UniProtKB-ARBA"/>
</dbReference>
<keyword evidence="2" id="KW-0479">Metal-binding</keyword>
<dbReference type="EMBL" id="QZFU01000036">
    <property type="protein sequence ID" value="RJO70755.1"/>
    <property type="molecule type" value="Genomic_DNA"/>
</dbReference>
<gene>
    <name evidence="4" type="ORF">D5S18_26495</name>
</gene>
<proteinExistence type="inferred from homology"/>
<dbReference type="InterPro" id="IPR051121">
    <property type="entry name" value="FAH"/>
</dbReference>
<dbReference type="InterPro" id="IPR011234">
    <property type="entry name" value="Fumarylacetoacetase-like_C"/>
</dbReference>
<protein>
    <submittedName>
        <fullName evidence="4">FAA hydrolase family protein</fullName>
    </submittedName>
</protein>
<keyword evidence="5" id="KW-1185">Reference proteome</keyword>
<dbReference type="OrthoDB" id="2273115at2"/>
<dbReference type="PANTHER" id="PTHR42796">
    <property type="entry name" value="FUMARYLACETOACETATE HYDROLASE DOMAIN-CONTAINING PROTEIN 2A-RELATED"/>
    <property type="match status" value="1"/>
</dbReference>
<dbReference type="Gene3D" id="3.90.850.10">
    <property type="entry name" value="Fumarylacetoacetase-like, C-terminal domain"/>
    <property type="match status" value="1"/>
</dbReference>
<reference evidence="4 5" key="1">
    <citation type="submission" date="2018-09" db="EMBL/GenBank/DDBJ databases">
        <title>YIM PH21274 draft genome.</title>
        <authorList>
            <person name="Miao C."/>
        </authorList>
    </citation>
    <scope>NUCLEOTIDE SEQUENCE [LARGE SCALE GENOMIC DNA]</scope>
    <source>
        <strain evidence="4 5">YIM PH 21724</strain>
    </source>
</reference>
<evidence type="ECO:0000256" key="2">
    <source>
        <dbReference type="ARBA" id="ARBA00022723"/>
    </source>
</evidence>
<dbReference type="Pfam" id="PF01557">
    <property type="entry name" value="FAA_hydrolase"/>
    <property type="match status" value="1"/>
</dbReference>
<accession>A0A3A4KD25</accession>
<evidence type="ECO:0000256" key="1">
    <source>
        <dbReference type="ARBA" id="ARBA00010211"/>
    </source>
</evidence>
<dbReference type="GO" id="GO:0016787">
    <property type="term" value="F:hydrolase activity"/>
    <property type="evidence" value="ECO:0007669"/>
    <property type="project" value="UniProtKB-KW"/>
</dbReference>
<name>A0A3A4KD25_9NOCA</name>
<feature type="domain" description="Fumarylacetoacetase-like C-terminal" evidence="3">
    <location>
        <begin position="85"/>
        <end position="295"/>
    </location>
</feature>
<dbReference type="Gene3D" id="2.30.30.980">
    <property type="match status" value="1"/>
</dbReference>
<dbReference type="Proteomes" id="UP000266677">
    <property type="component" value="Unassembled WGS sequence"/>
</dbReference>
<dbReference type="InterPro" id="IPR036663">
    <property type="entry name" value="Fumarylacetoacetase_C_sf"/>
</dbReference>
<evidence type="ECO:0000313" key="5">
    <source>
        <dbReference type="Proteomes" id="UP000266677"/>
    </source>
</evidence>
<comment type="similarity">
    <text evidence="1">Belongs to the FAH family.</text>
</comment>
<keyword evidence="4" id="KW-0378">Hydrolase</keyword>
<evidence type="ECO:0000259" key="3">
    <source>
        <dbReference type="Pfam" id="PF01557"/>
    </source>
</evidence>
<organism evidence="4 5">
    <name type="scientific">Nocardia panacis</name>
    <dbReference type="NCBI Taxonomy" id="2340916"/>
    <lineage>
        <taxon>Bacteria</taxon>
        <taxon>Bacillati</taxon>
        <taxon>Actinomycetota</taxon>
        <taxon>Actinomycetes</taxon>
        <taxon>Mycobacteriales</taxon>
        <taxon>Nocardiaceae</taxon>
        <taxon>Nocardia</taxon>
    </lineage>
</organism>
<evidence type="ECO:0000313" key="4">
    <source>
        <dbReference type="EMBL" id="RJO70755.1"/>
    </source>
</evidence>
<dbReference type="PANTHER" id="PTHR42796:SF4">
    <property type="entry name" value="FUMARYLACETOACETATE HYDROLASE DOMAIN-CONTAINING PROTEIN 2A"/>
    <property type="match status" value="1"/>
</dbReference>